<evidence type="ECO:0000259" key="3">
    <source>
        <dbReference type="Pfam" id="PF07596"/>
    </source>
</evidence>
<reference evidence="5" key="1">
    <citation type="submission" date="2017-06" db="EMBL/GenBank/DDBJ databases">
        <title>Genome analysis of Fimbriiglobus ruber SP5, the first member of the order Planctomycetales with confirmed chitinolytic capability.</title>
        <authorList>
            <person name="Ravin N.V."/>
            <person name="Rakitin A.L."/>
            <person name="Ivanova A.A."/>
            <person name="Beletsky A.V."/>
            <person name="Kulichevskaya I.S."/>
            <person name="Mardanov A.V."/>
            <person name="Dedysh S.N."/>
        </authorList>
    </citation>
    <scope>NUCLEOTIDE SEQUENCE [LARGE SCALE GENOMIC DNA]</scope>
    <source>
        <strain evidence="5">SP5</strain>
    </source>
</reference>
<dbReference type="RefSeq" id="WP_161967880.1">
    <property type="nucleotide sequence ID" value="NZ_NIDE01000014.1"/>
</dbReference>
<dbReference type="PANTHER" id="PTHR30093:SF2">
    <property type="entry name" value="TYPE II SECRETION SYSTEM PROTEIN H"/>
    <property type="match status" value="1"/>
</dbReference>
<name>A0A225D9V4_9BACT</name>
<dbReference type="Gene3D" id="3.30.700.10">
    <property type="entry name" value="Glycoprotein, Type 4 Pilin"/>
    <property type="match status" value="1"/>
</dbReference>
<dbReference type="InterPro" id="IPR045584">
    <property type="entry name" value="Pilin-like"/>
</dbReference>
<dbReference type="OrthoDB" id="254858at2"/>
<gene>
    <name evidence="4" type="ORF">FRUB_06873</name>
</gene>
<dbReference type="AlphaFoldDB" id="A0A225D9V4"/>
<dbReference type="EMBL" id="NIDE01000014">
    <property type="protein sequence ID" value="OWK37753.1"/>
    <property type="molecule type" value="Genomic_DNA"/>
</dbReference>
<dbReference type="NCBIfam" id="TIGR02532">
    <property type="entry name" value="IV_pilin_GFxxxE"/>
    <property type="match status" value="1"/>
</dbReference>
<keyword evidence="1" id="KW-0488">Methylation</keyword>
<evidence type="ECO:0000313" key="4">
    <source>
        <dbReference type="EMBL" id="OWK37753.1"/>
    </source>
</evidence>
<dbReference type="InterPro" id="IPR012902">
    <property type="entry name" value="N_methyl_site"/>
</dbReference>
<evidence type="ECO:0000256" key="2">
    <source>
        <dbReference type="SAM" id="Phobius"/>
    </source>
</evidence>
<keyword evidence="2" id="KW-0812">Transmembrane</keyword>
<feature type="transmembrane region" description="Helical" evidence="2">
    <location>
        <begin position="12"/>
        <end position="32"/>
    </location>
</feature>
<keyword evidence="5" id="KW-1185">Reference proteome</keyword>
<organism evidence="4 5">
    <name type="scientific">Fimbriiglobus ruber</name>
    <dbReference type="NCBI Taxonomy" id="1908690"/>
    <lineage>
        <taxon>Bacteria</taxon>
        <taxon>Pseudomonadati</taxon>
        <taxon>Planctomycetota</taxon>
        <taxon>Planctomycetia</taxon>
        <taxon>Gemmatales</taxon>
        <taxon>Gemmataceae</taxon>
        <taxon>Fimbriiglobus</taxon>
    </lineage>
</organism>
<protein>
    <recommendedName>
        <fullName evidence="3">DUF1559 domain-containing protein</fullName>
    </recommendedName>
</protein>
<dbReference type="Pfam" id="PF07596">
    <property type="entry name" value="SBP_bac_10"/>
    <property type="match status" value="1"/>
</dbReference>
<comment type="caution">
    <text evidence="4">The sequence shown here is derived from an EMBL/GenBank/DDBJ whole genome shotgun (WGS) entry which is preliminary data.</text>
</comment>
<evidence type="ECO:0000313" key="5">
    <source>
        <dbReference type="Proteomes" id="UP000214646"/>
    </source>
</evidence>
<feature type="domain" description="DUF1559" evidence="3">
    <location>
        <begin position="33"/>
        <end position="202"/>
    </location>
</feature>
<dbReference type="PANTHER" id="PTHR30093">
    <property type="entry name" value="GENERAL SECRETION PATHWAY PROTEIN G"/>
    <property type="match status" value="1"/>
</dbReference>
<sequence>MPHRVRPAFTLIELLVVIAIIAILIGLLLPAVQKVRDAAARVKCQNNLKQIGLALHNYESTNNTFPAAETYPVPVTGNLSIHVQIMPYVEQGNLQAQYQAAVLASSSTASNSAAAQALISLYVCPSDPNVQAVGDGTDASGNPVVKYPITYGFNYGTWFIYDWTLRQGGNGAFVVNAPQSPTAFTDGLSNTLAAAEVKAQKLSGGAKAAVG</sequence>
<dbReference type="GO" id="GO:0015627">
    <property type="term" value="C:type II protein secretion system complex"/>
    <property type="evidence" value="ECO:0007669"/>
    <property type="project" value="InterPro"/>
</dbReference>
<keyword evidence="2" id="KW-1133">Transmembrane helix</keyword>
<dbReference type="Pfam" id="PF07963">
    <property type="entry name" value="N_methyl"/>
    <property type="match status" value="1"/>
</dbReference>
<proteinExistence type="predicted"/>
<dbReference type="InterPro" id="IPR011453">
    <property type="entry name" value="DUF1559"/>
</dbReference>
<accession>A0A225D9V4</accession>
<dbReference type="SUPFAM" id="SSF54523">
    <property type="entry name" value="Pili subunits"/>
    <property type="match status" value="1"/>
</dbReference>
<dbReference type="PRINTS" id="PR00813">
    <property type="entry name" value="BCTERIALGSPG"/>
</dbReference>
<dbReference type="InterPro" id="IPR000983">
    <property type="entry name" value="Bac_GSPG_pilin"/>
</dbReference>
<evidence type="ECO:0000256" key="1">
    <source>
        <dbReference type="ARBA" id="ARBA00022481"/>
    </source>
</evidence>
<keyword evidence="2" id="KW-0472">Membrane</keyword>
<dbReference type="GO" id="GO:0015628">
    <property type="term" value="P:protein secretion by the type II secretion system"/>
    <property type="evidence" value="ECO:0007669"/>
    <property type="project" value="InterPro"/>
</dbReference>
<dbReference type="Proteomes" id="UP000214646">
    <property type="component" value="Unassembled WGS sequence"/>
</dbReference>